<name>A0A1G5N7G6_9PSED</name>
<evidence type="ECO:0000256" key="4">
    <source>
        <dbReference type="ARBA" id="ARBA00022801"/>
    </source>
</evidence>
<evidence type="ECO:0000256" key="3">
    <source>
        <dbReference type="ARBA" id="ARBA00012601"/>
    </source>
</evidence>
<dbReference type="Proteomes" id="UP000183046">
    <property type="component" value="Unassembled WGS sequence"/>
</dbReference>
<evidence type="ECO:0000256" key="7">
    <source>
        <dbReference type="ARBA" id="ARBA00023326"/>
    </source>
</evidence>
<keyword evidence="5" id="KW-0136">Cellulose degradation</keyword>
<evidence type="ECO:0000256" key="1">
    <source>
        <dbReference type="ARBA" id="ARBA00000966"/>
    </source>
</evidence>
<keyword evidence="7" id="KW-0624">Polysaccharide degradation</keyword>
<keyword evidence="7" id="KW-0119">Carbohydrate metabolism</keyword>
<dbReference type="GO" id="GO:0008810">
    <property type="term" value="F:cellulase activity"/>
    <property type="evidence" value="ECO:0007669"/>
    <property type="project" value="UniProtKB-EC"/>
</dbReference>
<dbReference type="EMBL" id="FMWB01000004">
    <property type="protein sequence ID" value="SCZ32858.1"/>
    <property type="molecule type" value="Genomic_DNA"/>
</dbReference>
<dbReference type="PRINTS" id="PR00735">
    <property type="entry name" value="GLHYDRLASE8"/>
</dbReference>
<feature type="chain" id="PRO_5043144857" description="cellulase" evidence="8">
    <location>
        <begin position="22"/>
        <end position="385"/>
    </location>
</feature>
<keyword evidence="4" id="KW-0378">Hydrolase</keyword>
<dbReference type="Pfam" id="PF01270">
    <property type="entry name" value="Glyco_hydro_8"/>
    <property type="match status" value="1"/>
</dbReference>
<evidence type="ECO:0000256" key="2">
    <source>
        <dbReference type="ARBA" id="ARBA00009209"/>
    </source>
</evidence>
<feature type="signal peptide" evidence="8">
    <location>
        <begin position="1"/>
        <end position="21"/>
    </location>
</feature>
<dbReference type="GO" id="GO:0030245">
    <property type="term" value="P:cellulose catabolic process"/>
    <property type="evidence" value="ECO:0007669"/>
    <property type="project" value="UniProtKB-KW"/>
</dbReference>
<dbReference type="InterPro" id="IPR012341">
    <property type="entry name" value="6hp_glycosidase-like_sf"/>
</dbReference>
<reference evidence="10" key="1">
    <citation type="submission" date="2016-10" db="EMBL/GenBank/DDBJ databases">
        <authorList>
            <person name="de Groot N.N."/>
        </authorList>
    </citation>
    <scope>NUCLEOTIDE SEQUENCE [LARGE SCALE GENOMIC DNA]</scope>
    <source>
        <strain evidence="10">DSM 15758</strain>
    </source>
</reference>
<dbReference type="InterPro" id="IPR002037">
    <property type="entry name" value="Glyco_hydro_8"/>
</dbReference>
<evidence type="ECO:0000256" key="5">
    <source>
        <dbReference type="ARBA" id="ARBA00023001"/>
    </source>
</evidence>
<dbReference type="OrthoDB" id="9766708at2"/>
<comment type="catalytic activity">
    <reaction evidence="1">
        <text>Endohydrolysis of (1-&gt;4)-beta-D-glucosidic linkages in cellulose, lichenin and cereal beta-D-glucans.</text>
        <dbReference type="EC" id="3.2.1.4"/>
    </reaction>
</comment>
<dbReference type="InterPro" id="IPR008928">
    <property type="entry name" value="6-hairpin_glycosidase_sf"/>
</dbReference>
<accession>A0A1G5N7G6</accession>
<gene>
    <name evidence="9" type="ORF">SAMN05216279_104253</name>
</gene>
<proteinExistence type="inferred from homology"/>
<dbReference type="EC" id="3.2.1.4" evidence="3"/>
<organism evidence="9 10">
    <name type="scientific">Pseudomonas oryzihabitans</name>
    <dbReference type="NCBI Taxonomy" id="47885"/>
    <lineage>
        <taxon>Bacteria</taxon>
        <taxon>Pseudomonadati</taxon>
        <taxon>Pseudomonadota</taxon>
        <taxon>Gammaproteobacteria</taxon>
        <taxon>Pseudomonadales</taxon>
        <taxon>Pseudomonadaceae</taxon>
        <taxon>Pseudomonas</taxon>
    </lineage>
</organism>
<dbReference type="STRING" id="237610.BJP27_19900"/>
<protein>
    <recommendedName>
        <fullName evidence="3">cellulase</fullName>
        <ecNumber evidence="3">3.2.1.4</ecNumber>
    </recommendedName>
</protein>
<comment type="similarity">
    <text evidence="2">Belongs to the glycosyl hydrolase 8 (cellulase D) family.</text>
</comment>
<dbReference type="SUPFAM" id="SSF48208">
    <property type="entry name" value="Six-hairpin glycosidases"/>
    <property type="match status" value="1"/>
</dbReference>
<evidence type="ECO:0000256" key="8">
    <source>
        <dbReference type="SAM" id="SignalP"/>
    </source>
</evidence>
<keyword evidence="8" id="KW-0732">Signal</keyword>
<evidence type="ECO:0000313" key="9">
    <source>
        <dbReference type="EMBL" id="SCZ32858.1"/>
    </source>
</evidence>
<comment type="caution">
    <text evidence="9">The sequence shown here is derived from an EMBL/GenBank/DDBJ whole genome shotgun (WGS) entry which is preliminary data.</text>
</comment>
<evidence type="ECO:0000313" key="10">
    <source>
        <dbReference type="Proteomes" id="UP000183046"/>
    </source>
</evidence>
<dbReference type="Gene3D" id="1.50.10.10">
    <property type="match status" value="1"/>
</dbReference>
<evidence type="ECO:0000256" key="6">
    <source>
        <dbReference type="ARBA" id="ARBA00023295"/>
    </source>
</evidence>
<sequence length="385" mass="41890">MRGRFAWLALVTALLAQSAVATTCERPAWPQWQRFSATAIQADGRVLESSLKANHSTSEGQSYALFFALVANEPATFERIWQWSKNNLAQGDLGQHLPAWLWGQGPDGRWAVQDANAASDADLWFAYSLLEAARLWQRPNYAADARALLARVRADEVVELPGLGPTLLPGPKGFVLPEHLWRLNLSYLPPFLLRRLALEEPKGPWTALLRQLPTLLQGAGPHQLAPDWTGYRGTAPARGLVVDDPLGPTQGSYDAIRVYLWAGLTDAADPLSKPLLAALEGMTQATADLGVPPEKVDVRSGATAGHGPVGFSAALVPFLRQQGHTWLADAQQRRAEAGLGADQPLHYYDQMLGLFGLGWGAGHYRFAADGRLQPSWKTPCTSTSP</sequence>
<keyword evidence="6" id="KW-0326">Glycosidase</keyword>
<dbReference type="AlphaFoldDB" id="A0A1G5N7G6"/>
<dbReference type="NCBIfam" id="NF008305">
    <property type="entry name" value="PRK11097.1"/>
    <property type="match status" value="1"/>
</dbReference>